<dbReference type="AlphaFoldDB" id="A0A922KXG8"/>
<organism evidence="1 2">
    <name type="scientific">Dermatophagoides farinae</name>
    <name type="common">American house dust mite</name>
    <dbReference type="NCBI Taxonomy" id="6954"/>
    <lineage>
        <taxon>Eukaryota</taxon>
        <taxon>Metazoa</taxon>
        <taxon>Ecdysozoa</taxon>
        <taxon>Arthropoda</taxon>
        <taxon>Chelicerata</taxon>
        <taxon>Arachnida</taxon>
        <taxon>Acari</taxon>
        <taxon>Acariformes</taxon>
        <taxon>Sarcoptiformes</taxon>
        <taxon>Astigmata</taxon>
        <taxon>Psoroptidia</taxon>
        <taxon>Analgoidea</taxon>
        <taxon>Pyroglyphidae</taxon>
        <taxon>Dermatophagoidinae</taxon>
        <taxon>Dermatophagoides</taxon>
    </lineage>
</organism>
<protein>
    <submittedName>
        <fullName evidence="1">Uncharacterized protein</fullName>
    </submittedName>
</protein>
<name>A0A922KXG8_DERFA</name>
<reference evidence="1" key="1">
    <citation type="submission" date="2013-05" db="EMBL/GenBank/DDBJ databases">
        <authorList>
            <person name="Yim A.K.Y."/>
            <person name="Chan T.F."/>
            <person name="Ji K.M."/>
            <person name="Liu X.Y."/>
            <person name="Zhou J.W."/>
            <person name="Li R.Q."/>
            <person name="Yang K.Y."/>
            <person name="Li J."/>
            <person name="Li M."/>
            <person name="Law P.T.W."/>
            <person name="Wu Y.L."/>
            <person name="Cai Z.L."/>
            <person name="Qin H."/>
            <person name="Bao Y."/>
            <person name="Leung R.K.K."/>
            <person name="Ng P.K.S."/>
            <person name="Zou J."/>
            <person name="Zhong X.J."/>
            <person name="Ran P.X."/>
            <person name="Zhong N.S."/>
            <person name="Liu Z.G."/>
            <person name="Tsui S.K.W."/>
        </authorList>
    </citation>
    <scope>NUCLEOTIDE SEQUENCE</scope>
    <source>
        <strain evidence="1">Derf</strain>
        <tissue evidence="1">Whole organism</tissue>
    </source>
</reference>
<sequence length="60" mass="7160">MQMGANRLHTYTLIMNGKQKFSKLSKHLPVSFFFDIHNVVMINVELILNKLYNYDYDDHI</sequence>
<comment type="caution">
    <text evidence="1">The sequence shown here is derived from an EMBL/GenBank/DDBJ whole genome shotgun (WGS) entry which is preliminary data.</text>
</comment>
<evidence type="ECO:0000313" key="1">
    <source>
        <dbReference type="EMBL" id="KAH9501002.1"/>
    </source>
</evidence>
<evidence type="ECO:0000313" key="2">
    <source>
        <dbReference type="Proteomes" id="UP000790347"/>
    </source>
</evidence>
<proteinExistence type="predicted"/>
<gene>
    <name evidence="1" type="ORF">DERF_011875</name>
</gene>
<reference evidence="1" key="2">
    <citation type="journal article" date="2022" name="Res Sq">
        <title>Comparative Genomics Reveals Insights into the Divergent Evolution of Astigmatic Mites and Household Pest Adaptations.</title>
        <authorList>
            <person name="Xiong Q."/>
            <person name="Wan A.T.-Y."/>
            <person name="Liu X.-Y."/>
            <person name="Fung C.S.-H."/>
            <person name="Xiao X."/>
            <person name="Malainual N."/>
            <person name="Hou J."/>
            <person name="Wang L."/>
            <person name="Wang M."/>
            <person name="Yang K."/>
            <person name="Cui Y."/>
            <person name="Leung E."/>
            <person name="Nong W."/>
            <person name="Shin S.-K."/>
            <person name="Au S."/>
            <person name="Jeong K.Y."/>
            <person name="Chew F.T."/>
            <person name="Hui J."/>
            <person name="Leung T.F."/>
            <person name="Tungtrongchitr A."/>
            <person name="Zhong N."/>
            <person name="Liu Z."/>
            <person name="Tsui S."/>
        </authorList>
    </citation>
    <scope>NUCLEOTIDE SEQUENCE</scope>
    <source>
        <strain evidence="1">Derf</strain>
        <tissue evidence="1">Whole organism</tissue>
    </source>
</reference>
<dbReference type="EMBL" id="ASGP02000006">
    <property type="protein sequence ID" value="KAH9501002.1"/>
    <property type="molecule type" value="Genomic_DNA"/>
</dbReference>
<accession>A0A922KXG8</accession>
<dbReference type="Proteomes" id="UP000790347">
    <property type="component" value="Unassembled WGS sequence"/>
</dbReference>
<keyword evidence="2" id="KW-1185">Reference proteome</keyword>